<keyword evidence="5 8" id="KW-0812">Transmembrane</keyword>
<evidence type="ECO:0000256" key="7">
    <source>
        <dbReference type="ARBA" id="ARBA00023136"/>
    </source>
</evidence>
<feature type="transmembrane region" description="Helical" evidence="8">
    <location>
        <begin position="79"/>
        <end position="101"/>
    </location>
</feature>
<feature type="domain" description="Major facilitator superfamily (MFS) profile" evidence="9">
    <location>
        <begin position="1"/>
        <end position="117"/>
    </location>
</feature>
<protein>
    <submittedName>
        <fullName evidence="10">MFS transporter</fullName>
    </submittedName>
</protein>
<name>A0A559K0N6_9BACL</name>
<evidence type="ECO:0000313" key="10">
    <source>
        <dbReference type="EMBL" id="TVY05698.1"/>
    </source>
</evidence>
<dbReference type="Proteomes" id="UP000317036">
    <property type="component" value="Unassembled WGS sequence"/>
</dbReference>
<keyword evidence="11" id="KW-1185">Reference proteome</keyword>
<dbReference type="InterPro" id="IPR020846">
    <property type="entry name" value="MFS_dom"/>
</dbReference>
<feature type="transmembrane region" description="Helical" evidence="8">
    <location>
        <begin position="53"/>
        <end position="73"/>
    </location>
</feature>
<keyword evidence="3" id="KW-1003">Cell membrane</keyword>
<evidence type="ECO:0000256" key="2">
    <source>
        <dbReference type="ARBA" id="ARBA00022448"/>
    </source>
</evidence>
<dbReference type="OrthoDB" id="1650886at2"/>
<dbReference type="PROSITE" id="PS50850">
    <property type="entry name" value="MFS"/>
    <property type="match status" value="1"/>
</dbReference>
<dbReference type="Gene3D" id="1.20.1250.20">
    <property type="entry name" value="MFS general substrate transporter like domains"/>
    <property type="match status" value="1"/>
</dbReference>
<dbReference type="InterPro" id="IPR024989">
    <property type="entry name" value="MFS_assoc_dom"/>
</dbReference>
<dbReference type="GO" id="GO:0015528">
    <property type="term" value="F:lactose:proton symporter activity"/>
    <property type="evidence" value="ECO:0007669"/>
    <property type="project" value="TreeGrafter"/>
</dbReference>
<evidence type="ECO:0000256" key="8">
    <source>
        <dbReference type="SAM" id="Phobius"/>
    </source>
</evidence>
<feature type="transmembrane region" description="Helical" evidence="8">
    <location>
        <begin position="20"/>
        <end position="41"/>
    </location>
</feature>
<proteinExistence type="predicted"/>
<dbReference type="AlphaFoldDB" id="A0A559K0N6"/>
<accession>A0A559K0N6</accession>
<dbReference type="InterPro" id="IPR036259">
    <property type="entry name" value="MFS_trans_sf"/>
</dbReference>
<evidence type="ECO:0000256" key="3">
    <source>
        <dbReference type="ARBA" id="ARBA00022475"/>
    </source>
</evidence>
<keyword evidence="7 8" id="KW-0472">Membrane</keyword>
<keyword evidence="2" id="KW-0813">Transport</keyword>
<organism evidence="10 11">
    <name type="scientific">Paenibacillus cremeus</name>
    <dbReference type="NCBI Taxonomy" id="2163881"/>
    <lineage>
        <taxon>Bacteria</taxon>
        <taxon>Bacillati</taxon>
        <taxon>Bacillota</taxon>
        <taxon>Bacilli</taxon>
        <taxon>Bacillales</taxon>
        <taxon>Paenibacillaceae</taxon>
        <taxon>Paenibacillus</taxon>
    </lineage>
</organism>
<evidence type="ECO:0000256" key="4">
    <source>
        <dbReference type="ARBA" id="ARBA00022519"/>
    </source>
</evidence>
<sequence length="117" mass="12767">MLRWLILSFEPSYSVLLMNQLLHGATYALLMAAAVTFVYEMGPDGMKTTGQTLYTVVASNLSSIIGSNVGGWIMDQQGFSVLFQLASVLSLLGALGFFLMARRYKLRSTSSADMKAL</sequence>
<evidence type="ECO:0000256" key="1">
    <source>
        <dbReference type="ARBA" id="ARBA00004429"/>
    </source>
</evidence>
<dbReference type="SUPFAM" id="SSF103473">
    <property type="entry name" value="MFS general substrate transporter"/>
    <property type="match status" value="1"/>
</dbReference>
<evidence type="ECO:0000259" key="9">
    <source>
        <dbReference type="PROSITE" id="PS50850"/>
    </source>
</evidence>
<gene>
    <name evidence="10" type="ORF">FPZ49_28920</name>
</gene>
<evidence type="ECO:0000256" key="5">
    <source>
        <dbReference type="ARBA" id="ARBA00022692"/>
    </source>
</evidence>
<dbReference type="PANTHER" id="PTHR23522">
    <property type="entry name" value="BLL5896 PROTEIN"/>
    <property type="match status" value="1"/>
</dbReference>
<dbReference type="EMBL" id="VNJI01000053">
    <property type="protein sequence ID" value="TVY05698.1"/>
    <property type="molecule type" value="Genomic_DNA"/>
</dbReference>
<comment type="caution">
    <text evidence="10">The sequence shown here is derived from an EMBL/GenBank/DDBJ whole genome shotgun (WGS) entry which is preliminary data.</text>
</comment>
<dbReference type="PANTHER" id="PTHR23522:SF10">
    <property type="entry name" value="3-PHENYLPROPIONIC ACID TRANSPORTER-RELATED"/>
    <property type="match status" value="1"/>
</dbReference>
<comment type="subcellular location">
    <subcellularLocation>
        <location evidence="1">Cell inner membrane</location>
        <topology evidence="1">Multi-pass membrane protein</topology>
    </subcellularLocation>
</comment>
<keyword evidence="6 8" id="KW-1133">Transmembrane helix</keyword>
<dbReference type="GO" id="GO:0030395">
    <property type="term" value="F:lactose binding"/>
    <property type="evidence" value="ECO:0007669"/>
    <property type="project" value="TreeGrafter"/>
</dbReference>
<keyword evidence="4" id="KW-0997">Cell inner membrane</keyword>
<evidence type="ECO:0000256" key="6">
    <source>
        <dbReference type="ARBA" id="ARBA00022989"/>
    </source>
</evidence>
<dbReference type="Pfam" id="PF12832">
    <property type="entry name" value="MFS_1_like"/>
    <property type="match status" value="1"/>
</dbReference>
<dbReference type="GO" id="GO:0005886">
    <property type="term" value="C:plasma membrane"/>
    <property type="evidence" value="ECO:0007669"/>
    <property type="project" value="UniProtKB-SubCell"/>
</dbReference>
<evidence type="ECO:0000313" key="11">
    <source>
        <dbReference type="Proteomes" id="UP000317036"/>
    </source>
</evidence>
<reference evidence="10 11" key="1">
    <citation type="submission" date="2019-07" db="EMBL/GenBank/DDBJ databases">
        <authorList>
            <person name="Kim J."/>
        </authorList>
    </citation>
    <scope>NUCLEOTIDE SEQUENCE [LARGE SCALE GENOMIC DNA]</scope>
    <source>
        <strain evidence="10 11">JC52</strain>
    </source>
</reference>